<accession>A0A8D5UFT7</accession>
<dbReference type="PROSITE" id="PS00211">
    <property type="entry name" value="ABC_TRANSPORTER_1"/>
    <property type="match status" value="1"/>
</dbReference>
<dbReference type="EMBL" id="AP024601">
    <property type="protein sequence ID" value="BCU82587.1"/>
    <property type="molecule type" value="Genomic_DNA"/>
</dbReference>
<dbReference type="SMART" id="SM00382">
    <property type="entry name" value="AAA"/>
    <property type="match status" value="1"/>
</dbReference>
<reference evidence="7" key="1">
    <citation type="journal article" date="2013" name="Int. J. Syst. Evol. Microbiol.">
        <title>Polycladomyces abyssicola gen. nov., sp. nov., a thermophilic filamentous bacterium isolated from hemipelagic sediment.</title>
        <authorList>
            <person name="Tsubouchi T."/>
            <person name="Shimane Y."/>
            <person name="Mori K."/>
            <person name="Usui K."/>
            <person name="Hiraki T."/>
            <person name="Tame A."/>
            <person name="Uematsu K."/>
            <person name="Maruyama T."/>
            <person name="Hatada Y."/>
        </authorList>
    </citation>
    <scope>NUCLEOTIDE SEQUENCE</scope>
    <source>
        <strain evidence="7">JIR-001</strain>
    </source>
</reference>
<dbReference type="PROSITE" id="PS50893">
    <property type="entry name" value="ABC_TRANSPORTER_2"/>
    <property type="match status" value="1"/>
</dbReference>
<evidence type="ECO:0000256" key="5">
    <source>
        <dbReference type="ARBA" id="ARBA00022970"/>
    </source>
</evidence>
<dbReference type="Pfam" id="PF00005">
    <property type="entry name" value="ABC_tran"/>
    <property type="match status" value="1"/>
</dbReference>
<protein>
    <submittedName>
        <fullName evidence="7">ABC transporter ATP-binding protein</fullName>
    </submittedName>
</protein>
<dbReference type="GO" id="GO:0005524">
    <property type="term" value="F:ATP binding"/>
    <property type="evidence" value="ECO:0007669"/>
    <property type="project" value="UniProtKB-KW"/>
</dbReference>
<feature type="domain" description="ABC transporter" evidence="6">
    <location>
        <begin position="2"/>
        <end position="234"/>
    </location>
</feature>
<dbReference type="InterPro" id="IPR003593">
    <property type="entry name" value="AAA+_ATPase"/>
</dbReference>
<dbReference type="GO" id="GO:0015807">
    <property type="term" value="P:L-amino acid transport"/>
    <property type="evidence" value="ECO:0007669"/>
    <property type="project" value="TreeGrafter"/>
</dbReference>
<dbReference type="CDD" id="cd03224">
    <property type="entry name" value="ABC_TM1139_LivF_branched"/>
    <property type="match status" value="1"/>
</dbReference>
<evidence type="ECO:0000256" key="4">
    <source>
        <dbReference type="ARBA" id="ARBA00022840"/>
    </source>
</evidence>
<dbReference type="AlphaFoldDB" id="A0A8D5UFT7"/>
<dbReference type="PANTHER" id="PTHR43820:SF4">
    <property type="entry name" value="HIGH-AFFINITY BRANCHED-CHAIN AMINO ACID TRANSPORT ATP-BINDING PROTEIN LIVF"/>
    <property type="match status" value="1"/>
</dbReference>
<dbReference type="GO" id="GO:0016887">
    <property type="term" value="F:ATP hydrolysis activity"/>
    <property type="evidence" value="ECO:0007669"/>
    <property type="project" value="InterPro"/>
</dbReference>
<dbReference type="Proteomes" id="UP000677436">
    <property type="component" value="Chromosome"/>
</dbReference>
<sequence length="234" mass="26023">MLTIEGLYGRYGDVTVLHDISLTVERGSFVSVVGVNGAGKTSLMKSIMGVEIKTHGKIRLEGEDISNWPTHRRVEAGITMVPEGRRLFPYMSVKENLEMGSYPSRSRKYRREGFDFVYSLLPKLKEREKQPAGSLSGGEQQMVALGRALMSRPRLLLLDEPFLGLAPIVVRQIRSLIPKLKNQGITLLMVEQNVASSLGESDWGYVMVNGSLVFEGKADDLLRSRDLHGVYLGV</sequence>
<comment type="similarity">
    <text evidence="1">Belongs to the ABC transporter superfamily.</text>
</comment>
<proteinExistence type="inferred from homology"/>
<dbReference type="KEGG" id="pabs:JIR001_23700"/>
<organism evidence="7 8">
    <name type="scientific">Polycladomyces abyssicola</name>
    <dbReference type="NCBI Taxonomy" id="1125966"/>
    <lineage>
        <taxon>Bacteria</taxon>
        <taxon>Bacillati</taxon>
        <taxon>Bacillota</taxon>
        <taxon>Bacilli</taxon>
        <taxon>Bacillales</taxon>
        <taxon>Thermoactinomycetaceae</taxon>
        <taxon>Polycladomyces</taxon>
    </lineage>
</organism>
<reference evidence="7" key="2">
    <citation type="journal article" date="2021" name="Microbiol. Resour. Announc.">
        <title>Complete Genome Sequence of Polycladomyces abyssicola JIR-001T, Isolated from Hemipelagic Sediment in Deep Seawater.</title>
        <authorList>
            <person name="Tsubouchi T."/>
            <person name="Kaneko Y."/>
        </authorList>
    </citation>
    <scope>NUCLEOTIDE SEQUENCE</scope>
    <source>
        <strain evidence="7">JIR-001</strain>
    </source>
</reference>
<evidence type="ECO:0000313" key="7">
    <source>
        <dbReference type="EMBL" id="BCU82587.1"/>
    </source>
</evidence>
<dbReference type="InterPro" id="IPR052156">
    <property type="entry name" value="BCAA_Transport_ATP-bd_LivF"/>
</dbReference>
<dbReference type="InterPro" id="IPR003439">
    <property type="entry name" value="ABC_transporter-like_ATP-bd"/>
</dbReference>
<name>A0A8D5UFT7_9BACL</name>
<keyword evidence="5" id="KW-0029">Amino-acid transport</keyword>
<evidence type="ECO:0000256" key="2">
    <source>
        <dbReference type="ARBA" id="ARBA00022448"/>
    </source>
</evidence>
<gene>
    <name evidence="7" type="ORF">JIR001_23700</name>
</gene>
<dbReference type="Gene3D" id="3.40.50.300">
    <property type="entry name" value="P-loop containing nucleotide triphosphate hydrolases"/>
    <property type="match status" value="1"/>
</dbReference>
<dbReference type="InterPro" id="IPR027417">
    <property type="entry name" value="P-loop_NTPase"/>
</dbReference>
<dbReference type="GO" id="GO:0015658">
    <property type="term" value="F:branched-chain amino acid transmembrane transporter activity"/>
    <property type="evidence" value="ECO:0007669"/>
    <property type="project" value="TreeGrafter"/>
</dbReference>
<dbReference type="PANTHER" id="PTHR43820">
    <property type="entry name" value="HIGH-AFFINITY BRANCHED-CHAIN AMINO ACID TRANSPORT ATP-BINDING PROTEIN LIVF"/>
    <property type="match status" value="1"/>
</dbReference>
<dbReference type="SUPFAM" id="SSF52540">
    <property type="entry name" value="P-loop containing nucleoside triphosphate hydrolases"/>
    <property type="match status" value="1"/>
</dbReference>
<keyword evidence="3" id="KW-0547">Nucleotide-binding</keyword>
<evidence type="ECO:0000313" key="8">
    <source>
        <dbReference type="Proteomes" id="UP000677436"/>
    </source>
</evidence>
<keyword evidence="2" id="KW-0813">Transport</keyword>
<evidence type="ECO:0000256" key="3">
    <source>
        <dbReference type="ARBA" id="ARBA00022741"/>
    </source>
</evidence>
<evidence type="ECO:0000259" key="6">
    <source>
        <dbReference type="PROSITE" id="PS50893"/>
    </source>
</evidence>
<keyword evidence="8" id="KW-1185">Reference proteome</keyword>
<evidence type="ECO:0000256" key="1">
    <source>
        <dbReference type="ARBA" id="ARBA00005417"/>
    </source>
</evidence>
<dbReference type="InterPro" id="IPR017871">
    <property type="entry name" value="ABC_transporter-like_CS"/>
</dbReference>
<dbReference type="RefSeq" id="WP_212772910.1">
    <property type="nucleotide sequence ID" value="NZ_AP024601.1"/>
</dbReference>
<keyword evidence="4 7" id="KW-0067">ATP-binding</keyword>